<evidence type="ECO:0000256" key="1">
    <source>
        <dbReference type="SAM" id="MobiDB-lite"/>
    </source>
</evidence>
<dbReference type="GeneID" id="19460191"/>
<sequence length="82" mass="9271">MFDTAVPKKSDCPPLPDELARNTKKTDLSEGKLPRPKVGTATFDDPSYPSSTLNHRYMTIFVASRFSHIPHCMFFVCFDDVC</sequence>
<reference evidence="2 3" key="1">
    <citation type="journal article" date="2013" name="BMC Genomics">
        <title>Genomics-driven discovery of the pneumocandin biosynthetic gene cluster in the fungus Glarea lozoyensis.</title>
        <authorList>
            <person name="Chen L."/>
            <person name="Yue Q."/>
            <person name="Zhang X."/>
            <person name="Xiang M."/>
            <person name="Wang C."/>
            <person name="Li S."/>
            <person name="Che Y."/>
            <person name="Ortiz-Lopez F.J."/>
            <person name="Bills G.F."/>
            <person name="Liu X."/>
            <person name="An Z."/>
        </authorList>
    </citation>
    <scope>NUCLEOTIDE SEQUENCE [LARGE SCALE GENOMIC DNA]</scope>
    <source>
        <strain evidence="3">ATCC 20868 / MF5171</strain>
    </source>
</reference>
<protein>
    <submittedName>
        <fullName evidence="2">Uncharacterized protein</fullName>
    </submittedName>
</protein>
<feature type="compositionally biased region" description="Basic and acidic residues" evidence="1">
    <location>
        <begin position="1"/>
        <end position="11"/>
    </location>
</feature>
<keyword evidence="3" id="KW-1185">Reference proteome</keyword>
<dbReference type="Proteomes" id="UP000016922">
    <property type="component" value="Unassembled WGS sequence"/>
</dbReference>
<accession>S3DU80</accession>
<dbReference type="EMBL" id="KE145367">
    <property type="protein sequence ID" value="EPE29973.1"/>
    <property type="molecule type" value="Genomic_DNA"/>
</dbReference>
<dbReference type="KEGG" id="glz:GLAREA_01133"/>
<dbReference type="HOGENOM" id="CLU_2558476_0_0_1"/>
<dbReference type="AlphaFoldDB" id="S3DU80"/>
<gene>
    <name evidence="2" type="ORF">GLAREA_01133</name>
</gene>
<dbReference type="RefSeq" id="XP_008084082.1">
    <property type="nucleotide sequence ID" value="XM_008085891.1"/>
</dbReference>
<evidence type="ECO:0000313" key="2">
    <source>
        <dbReference type="EMBL" id="EPE29973.1"/>
    </source>
</evidence>
<proteinExistence type="predicted"/>
<feature type="compositionally biased region" description="Basic and acidic residues" evidence="1">
    <location>
        <begin position="18"/>
        <end position="33"/>
    </location>
</feature>
<organism evidence="2 3">
    <name type="scientific">Glarea lozoyensis (strain ATCC 20868 / MF5171)</name>
    <dbReference type="NCBI Taxonomy" id="1116229"/>
    <lineage>
        <taxon>Eukaryota</taxon>
        <taxon>Fungi</taxon>
        <taxon>Dikarya</taxon>
        <taxon>Ascomycota</taxon>
        <taxon>Pezizomycotina</taxon>
        <taxon>Leotiomycetes</taxon>
        <taxon>Helotiales</taxon>
        <taxon>Helotiaceae</taxon>
        <taxon>Glarea</taxon>
    </lineage>
</organism>
<name>S3DU80_GLAL2</name>
<feature type="region of interest" description="Disordered" evidence="1">
    <location>
        <begin position="1"/>
        <end position="44"/>
    </location>
</feature>
<evidence type="ECO:0000313" key="3">
    <source>
        <dbReference type="Proteomes" id="UP000016922"/>
    </source>
</evidence>